<organism evidence="1 2">
    <name type="scientific">Rhizopus oryzae</name>
    <name type="common">Mucormycosis agent</name>
    <name type="synonym">Rhizopus arrhizus var. delemar</name>
    <dbReference type="NCBI Taxonomy" id="64495"/>
    <lineage>
        <taxon>Eukaryota</taxon>
        <taxon>Fungi</taxon>
        <taxon>Fungi incertae sedis</taxon>
        <taxon>Mucoromycota</taxon>
        <taxon>Mucoromycotina</taxon>
        <taxon>Mucoromycetes</taxon>
        <taxon>Mucorales</taxon>
        <taxon>Mucorineae</taxon>
        <taxon>Rhizopodaceae</taxon>
        <taxon>Rhizopus</taxon>
    </lineage>
</organism>
<dbReference type="EMBL" id="JAANQT010004294">
    <property type="protein sequence ID" value="KAG1299681.1"/>
    <property type="molecule type" value="Genomic_DNA"/>
</dbReference>
<comment type="caution">
    <text evidence="1">The sequence shown here is derived from an EMBL/GenBank/DDBJ whole genome shotgun (WGS) entry which is preliminary data.</text>
</comment>
<accession>A0A9P6WWY8</accession>
<proteinExistence type="predicted"/>
<dbReference type="Gene3D" id="3.30.420.10">
    <property type="entry name" value="Ribonuclease H-like superfamily/Ribonuclease H"/>
    <property type="match status" value="1"/>
</dbReference>
<dbReference type="InterPro" id="IPR036397">
    <property type="entry name" value="RNaseH_sf"/>
</dbReference>
<dbReference type="PANTHER" id="PTHR37984">
    <property type="entry name" value="PROTEIN CBG26694"/>
    <property type="match status" value="1"/>
</dbReference>
<dbReference type="InterPro" id="IPR012337">
    <property type="entry name" value="RNaseH-like_sf"/>
</dbReference>
<evidence type="ECO:0000313" key="2">
    <source>
        <dbReference type="Proteomes" id="UP000716291"/>
    </source>
</evidence>
<keyword evidence="2" id="KW-1185">Reference proteome</keyword>
<sequence length="296" mass="34652">MWNTLKKRLFKQYDFPPISMDELWTRTFETWYEITEKECQIYIETMPQRLSINPTEAKNAKHLYNFVSHCTSYRPQTNGLCERLNQTLCATIAKLARDHNEVYQWDKYVNQALLALRTLVNDSSRFSPSQLLYGYQLLTPGTWQAPIRGYVEGEYELEVAKRVEFIQIELDKIRTKAREESDRAKLKQAIRYNRTVHPREYRVGEQVLLKEDVLSNKFADKWSGPYVVVQVLRNGTYKLDGPRLGRIKGAVNGDSLKPFIESKHMVPDITTQTTLEHFRTWVDARESSGVSHPNRV</sequence>
<dbReference type="AlphaFoldDB" id="A0A9P6WWY8"/>
<gene>
    <name evidence="1" type="ORF">G6F64_012809</name>
</gene>
<dbReference type="GO" id="GO:0003676">
    <property type="term" value="F:nucleic acid binding"/>
    <property type="evidence" value="ECO:0007669"/>
    <property type="project" value="InterPro"/>
</dbReference>
<evidence type="ECO:0000313" key="1">
    <source>
        <dbReference type="EMBL" id="KAG1299681.1"/>
    </source>
</evidence>
<reference evidence="1" key="1">
    <citation type="journal article" date="2020" name="Microb. Genom.">
        <title>Genetic diversity of clinical and environmental Mucorales isolates obtained from an investigation of mucormycosis cases among solid organ transplant recipients.</title>
        <authorList>
            <person name="Nguyen M.H."/>
            <person name="Kaul D."/>
            <person name="Muto C."/>
            <person name="Cheng S.J."/>
            <person name="Richter R.A."/>
            <person name="Bruno V.M."/>
            <person name="Liu G."/>
            <person name="Beyhan S."/>
            <person name="Sundermann A.J."/>
            <person name="Mounaud S."/>
            <person name="Pasculle A.W."/>
            <person name="Nierman W.C."/>
            <person name="Driscoll E."/>
            <person name="Cumbie R."/>
            <person name="Clancy C.J."/>
            <person name="Dupont C.L."/>
        </authorList>
    </citation>
    <scope>NUCLEOTIDE SEQUENCE</scope>
    <source>
        <strain evidence="1">GL11</strain>
    </source>
</reference>
<name>A0A9P6WWY8_RHIOR</name>
<dbReference type="Proteomes" id="UP000716291">
    <property type="component" value="Unassembled WGS sequence"/>
</dbReference>
<evidence type="ECO:0008006" key="3">
    <source>
        <dbReference type="Google" id="ProtNLM"/>
    </source>
</evidence>
<dbReference type="InterPro" id="IPR050951">
    <property type="entry name" value="Retrovirus_Pol_polyprotein"/>
</dbReference>
<protein>
    <recommendedName>
        <fullName evidence="3">Integrase catalytic domain-containing protein</fullName>
    </recommendedName>
</protein>
<dbReference type="PANTHER" id="PTHR37984:SF5">
    <property type="entry name" value="PROTEIN NYNRIN-LIKE"/>
    <property type="match status" value="1"/>
</dbReference>
<dbReference type="SUPFAM" id="SSF53098">
    <property type="entry name" value="Ribonuclease H-like"/>
    <property type="match status" value="1"/>
</dbReference>